<accession>A0A379S2A1</accession>
<keyword evidence="6 8" id="KW-0830">Ubiquinone</keyword>
<organism evidence="11 12">
    <name type="scientific">Salmonella enterica subsp. arizonae</name>
    <dbReference type="NCBI Taxonomy" id="59203"/>
    <lineage>
        <taxon>Bacteria</taxon>
        <taxon>Pseudomonadati</taxon>
        <taxon>Pseudomonadota</taxon>
        <taxon>Gammaproteobacteria</taxon>
        <taxon>Enterobacterales</taxon>
        <taxon>Enterobacteriaceae</taxon>
        <taxon>Salmonella</taxon>
    </lineage>
</organism>
<dbReference type="GO" id="GO:0003954">
    <property type="term" value="F:NADH dehydrogenase activity"/>
    <property type="evidence" value="ECO:0007669"/>
    <property type="project" value="TreeGrafter"/>
</dbReference>
<dbReference type="EC" id="7.1.1.-" evidence="8"/>
<keyword evidence="11" id="KW-0560">Oxidoreductase</keyword>
<evidence type="ECO:0000256" key="1">
    <source>
        <dbReference type="ARBA" id="ARBA00004141"/>
    </source>
</evidence>
<dbReference type="PROSITE" id="PS00668">
    <property type="entry name" value="COMPLEX1_ND1_2"/>
    <property type="match status" value="1"/>
</dbReference>
<keyword evidence="8" id="KW-1003">Cell membrane</keyword>
<feature type="transmembrane region" description="Helical" evidence="8">
    <location>
        <begin position="291"/>
        <end position="311"/>
    </location>
</feature>
<evidence type="ECO:0000256" key="7">
    <source>
        <dbReference type="ARBA" id="ARBA00023136"/>
    </source>
</evidence>
<comment type="subunit">
    <text evidence="8">NDH-1 is composed of 13 different subunits. Subunits NuoA, H, J, K, L, M, N constitute the membrane sector of the complex.</text>
</comment>
<feature type="domain" description="Molybdopterin dinucleotide-binding" evidence="10">
    <location>
        <begin position="56"/>
        <end position="119"/>
    </location>
</feature>
<dbReference type="PANTHER" id="PTHR11432:SF3">
    <property type="entry name" value="NADH-UBIQUINONE OXIDOREDUCTASE CHAIN 1"/>
    <property type="match status" value="1"/>
</dbReference>
<comment type="subcellular location">
    <subcellularLocation>
        <location evidence="8 9">Cell membrane</location>
        <topology evidence="8 9">Multi-pass membrane protein</topology>
    </subcellularLocation>
    <subcellularLocation>
        <location evidence="1">Membrane</location>
        <topology evidence="1">Multi-pass membrane protein</topology>
    </subcellularLocation>
</comment>
<comment type="catalytic activity">
    <reaction evidence="8">
        <text>a quinone + NADH + 5 H(+)(in) = a quinol + NAD(+) + 4 H(+)(out)</text>
        <dbReference type="Rhea" id="RHEA:57888"/>
        <dbReference type="ChEBI" id="CHEBI:15378"/>
        <dbReference type="ChEBI" id="CHEBI:24646"/>
        <dbReference type="ChEBI" id="CHEBI:57540"/>
        <dbReference type="ChEBI" id="CHEBI:57945"/>
        <dbReference type="ChEBI" id="CHEBI:132124"/>
    </reaction>
</comment>
<dbReference type="InterPro" id="IPR006657">
    <property type="entry name" value="MoPterin_dinucl-bd_dom"/>
</dbReference>
<dbReference type="PROSITE" id="PS00667">
    <property type="entry name" value="COMPLEX1_ND1_1"/>
    <property type="match status" value="1"/>
</dbReference>
<dbReference type="EMBL" id="UGWZ01000001">
    <property type="protein sequence ID" value="SUG14105.1"/>
    <property type="molecule type" value="Genomic_DNA"/>
</dbReference>
<dbReference type="SUPFAM" id="SSF50692">
    <property type="entry name" value="ADC-like"/>
    <property type="match status" value="1"/>
</dbReference>
<feature type="transmembrane region" description="Helical" evidence="8">
    <location>
        <begin position="438"/>
        <end position="459"/>
    </location>
</feature>
<keyword evidence="3 8" id="KW-0874">Quinone</keyword>
<evidence type="ECO:0000256" key="2">
    <source>
        <dbReference type="ARBA" id="ARBA00022692"/>
    </source>
</evidence>
<dbReference type="CDD" id="cd02788">
    <property type="entry name" value="MopB_CT_NDH-1_NuoG2-N7"/>
    <property type="match status" value="1"/>
</dbReference>
<keyword evidence="2 8" id="KW-0812">Transmembrane</keyword>
<dbReference type="NCBIfam" id="NF004741">
    <property type="entry name" value="PRK06076.1-2"/>
    <property type="match status" value="1"/>
</dbReference>
<name>A0A379S2A1_SALER</name>
<dbReference type="HAMAP" id="MF_01350">
    <property type="entry name" value="NDH1_NuoH"/>
    <property type="match status" value="1"/>
</dbReference>
<gene>
    <name evidence="8 11" type="primary">nuoH</name>
    <name evidence="11" type="ORF">NCTC7295_01718</name>
</gene>
<dbReference type="NCBIfam" id="NF004740">
    <property type="entry name" value="PRK06076.1-1"/>
    <property type="match status" value="1"/>
</dbReference>
<dbReference type="InterPro" id="IPR018086">
    <property type="entry name" value="NADH_UbQ_OxRdtase_su1_CS"/>
</dbReference>
<evidence type="ECO:0000256" key="6">
    <source>
        <dbReference type="ARBA" id="ARBA00023075"/>
    </source>
</evidence>
<feature type="transmembrane region" description="Helical" evidence="8">
    <location>
        <begin position="406"/>
        <end position="426"/>
    </location>
</feature>
<feature type="transmembrane region" description="Helical" evidence="8">
    <location>
        <begin position="218"/>
        <end position="237"/>
    </location>
</feature>
<feature type="transmembrane region" description="Helical" evidence="8">
    <location>
        <begin position="249"/>
        <end position="270"/>
    </location>
</feature>
<evidence type="ECO:0000256" key="4">
    <source>
        <dbReference type="ARBA" id="ARBA00022967"/>
    </source>
</evidence>
<feature type="transmembrane region" description="Helical" evidence="8">
    <location>
        <begin position="148"/>
        <end position="169"/>
    </location>
</feature>
<dbReference type="PANTHER" id="PTHR11432">
    <property type="entry name" value="NADH DEHYDROGENASE SUBUNIT 1"/>
    <property type="match status" value="1"/>
</dbReference>
<dbReference type="InterPro" id="IPR009010">
    <property type="entry name" value="Asp_de-COase-like_dom_sf"/>
</dbReference>
<evidence type="ECO:0000259" key="10">
    <source>
        <dbReference type="Pfam" id="PF01568"/>
    </source>
</evidence>
<keyword evidence="7 8" id="KW-0472">Membrane</keyword>
<dbReference type="Gene3D" id="2.40.40.20">
    <property type="match status" value="1"/>
</dbReference>
<reference evidence="11 12" key="1">
    <citation type="submission" date="2018-06" db="EMBL/GenBank/DDBJ databases">
        <authorList>
            <consortium name="Pathogen Informatics"/>
            <person name="Doyle S."/>
        </authorList>
    </citation>
    <scope>NUCLEOTIDE SEQUENCE [LARGE SCALE GENOMIC DNA]</scope>
    <source>
        <strain evidence="11 12">NCTC7295</strain>
    </source>
</reference>
<dbReference type="GO" id="GO:0009060">
    <property type="term" value="P:aerobic respiration"/>
    <property type="evidence" value="ECO:0007669"/>
    <property type="project" value="TreeGrafter"/>
</dbReference>
<dbReference type="GO" id="GO:0016655">
    <property type="term" value="F:oxidoreductase activity, acting on NAD(P)H, quinone or similar compound as acceptor"/>
    <property type="evidence" value="ECO:0007669"/>
    <property type="project" value="UniProtKB-UniRule"/>
</dbReference>
<feature type="transmembrane region" description="Helical" evidence="8">
    <location>
        <begin position="323"/>
        <end position="344"/>
    </location>
</feature>
<evidence type="ECO:0000256" key="8">
    <source>
        <dbReference type="HAMAP-Rule" id="MF_01350"/>
    </source>
</evidence>
<evidence type="ECO:0000256" key="9">
    <source>
        <dbReference type="RuleBase" id="RU000471"/>
    </source>
</evidence>
<sequence length="462" mass="50773">MGGKLRHGDPGVRLIEATEGGLDYFTTVPASFQAQDGHWRVAPYYHLFGSDELSQRSPVFQSRMPQPYIKLNPVDAAKLGVNAGTRVSFSYDGNTVTLPVEISEGLAAGQVGLPMGMPGIAPVLAGARLEDLRGGATMSWITPDLIEILLSILKAVVILLVVVTCGAFMSFGERRLLGLFQNRYGPNRVGWGGSLQLVADMIKMFFKEDWVPKFSDRVIFTLAPMIAFTSLLLSFAIVPVSPNWVVADLNIGILFFLMMAGLAVYAVLFAGWSSNNKYSLLGAMRASAQTVSYEVFLGLSLMGVVAQAGSFNMTDIVNNQAHLWNVIPQFFGFVTFAIAGVAVCHRHPFDQPEAEQELADGYHIEYSGMKFGLFFVGEYIGIVTVSALMVTLFFGGWHGPFLPPFVWFALKTAFFMMMFILIRASLPRPRYDQVMSFGWKVCLPLTLINLLVTAAVILWQAQ</sequence>
<keyword evidence="4 8" id="KW-1278">Translocase</keyword>
<protein>
    <recommendedName>
        <fullName evidence="8">NADH-quinone oxidoreductase subunit H</fullName>
        <ecNumber evidence="8">7.1.1.-</ecNumber>
    </recommendedName>
    <alternativeName>
        <fullName evidence="8">NADH dehydrogenase I subunit H</fullName>
    </alternativeName>
    <alternativeName>
        <fullName evidence="8">NDH-1 subunit H</fullName>
    </alternativeName>
</protein>
<feature type="transmembrane region" description="Helical" evidence="8">
    <location>
        <begin position="371"/>
        <end position="394"/>
    </location>
</feature>
<evidence type="ECO:0000256" key="3">
    <source>
        <dbReference type="ARBA" id="ARBA00022719"/>
    </source>
</evidence>
<keyword evidence="5 8" id="KW-1133">Transmembrane helix</keyword>
<comment type="function">
    <text evidence="8">NDH-1 shuttles electrons from NADH, via FMN and iron-sulfur (Fe-S) centers, to quinones in the respiratory chain. The immediate electron acceptor for the enzyme in this species is believed to be ubiquinone. Couples the redox reaction to proton translocation (for every two electrons transferred, four hydrogen ions are translocated across the cytoplasmic membrane), and thus conserves the redox energy in a proton gradient. This subunit may bind ubiquinone.</text>
</comment>
<dbReference type="Pfam" id="PF01568">
    <property type="entry name" value="Molydop_binding"/>
    <property type="match status" value="1"/>
</dbReference>
<evidence type="ECO:0000313" key="11">
    <source>
        <dbReference type="EMBL" id="SUG14105.1"/>
    </source>
</evidence>
<dbReference type="GO" id="GO:0043546">
    <property type="term" value="F:molybdopterin cofactor binding"/>
    <property type="evidence" value="ECO:0007669"/>
    <property type="project" value="InterPro"/>
</dbReference>
<dbReference type="GO" id="GO:0005886">
    <property type="term" value="C:plasma membrane"/>
    <property type="evidence" value="ECO:0007669"/>
    <property type="project" value="UniProtKB-SubCell"/>
</dbReference>
<dbReference type="Proteomes" id="UP000254124">
    <property type="component" value="Unassembled WGS sequence"/>
</dbReference>
<dbReference type="FunFam" id="2.40.40.20:FF:000014">
    <property type="entry name" value="NADH-quinone oxidoreductase"/>
    <property type="match status" value="1"/>
</dbReference>
<dbReference type="InterPro" id="IPR001694">
    <property type="entry name" value="NADH_UbQ_OxRdtase_su1/FPO"/>
</dbReference>
<dbReference type="AlphaFoldDB" id="A0A379S2A1"/>
<dbReference type="GO" id="GO:0048038">
    <property type="term" value="F:quinone binding"/>
    <property type="evidence" value="ECO:0007669"/>
    <property type="project" value="UniProtKB-KW"/>
</dbReference>
<comment type="similarity">
    <text evidence="8 9">Belongs to the complex I subunit 1 family.</text>
</comment>
<keyword evidence="8 9" id="KW-0520">NAD</keyword>
<evidence type="ECO:0000256" key="5">
    <source>
        <dbReference type="ARBA" id="ARBA00022989"/>
    </source>
</evidence>
<dbReference type="Pfam" id="PF00146">
    <property type="entry name" value="NADHdh"/>
    <property type="match status" value="1"/>
</dbReference>
<proteinExistence type="inferred from homology"/>
<evidence type="ECO:0000313" key="12">
    <source>
        <dbReference type="Proteomes" id="UP000254124"/>
    </source>
</evidence>